<feature type="domain" description="Schlafen AlbA-2" evidence="1">
    <location>
        <begin position="58"/>
        <end position="103"/>
    </location>
</feature>
<sequence length="105" mass="11483">MVIGQQWILAFIKGSYYETFCYAHVFHFKNSSVTFPSIMAFVSKVLIFVRSNLLSAGEGISIEFKEAAHSVPRSLYETIVSFANTDGGTILLGVTNDGIISGIPD</sequence>
<name>A0A0F9BFR7_9ZZZZ</name>
<organism evidence="2">
    <name type="scientific">marine sediment metagenome</name>
    <dbReference type="NCBI Taxonomy" id="412755"/>
    <lineage>
        <taxon>unclassified sequences</taxon>
        <taxon>metagenomes</taxon>
        <taxon>ecological metagenomes</taxon>
    </lineage>
</organism>
<accession>A0A0F9BFR7</accession>
<dbReference type="InterPro" id="IPR038461">
    <property type="entry name" value="Schlafen_AlbA_2_dom_sf"/>
</dbReference>
<dbReference type="EMBL" id="LAZR01052303">
    <property type="protein sequence ID" value="KKK83266.1"/>
    <property type="molecule type" value="Genomic_DNA"/>
</dbReference>
<dbReference type="Pfam" id="PF04326">
    <property type="entry name" value="SLFN_AlbA_2"/>
    <property type="match status" value="1"/>
</dbReference>
<evidence type="ECO:0000313" key="2">
    <source>
        <dbReference type="EMBL" id="KKK83266.1"/>
    </source>
</evidence>
<reference evidence="2" key="1">
    <citation type="journal article" date="2015" name="Nature">
        <title>Complex archaea that bridge the gap between prokaryotes and eukaryotes.</title>
        <authorList>
            <person name="Spang A."/>
            <person name="Saw J.H."/>
            <person name="Jorgensen S.L."/>
            <person name="Zaremba-Niedzwiedzka K."/>
            <person name="Martijn J."/>
            <person name="Lind A.E."/>
            <person name="van Eijk R."/>
            <person name="Schleper C."/>
            <person name="Guy L."/>
            <person name="Ettema T.J."/>
        </authorList>
    </citation>
    <scope>NUCLEOTIDE SEQUENCE</scope>
</reference>
<evidence type="ECO:0000259" key="1">
    <source>
        <dbReference type="Pfam" id="PF04326"/>
    </source>
</evidence>
<dbReference type="AlphaFoldDB" id="A0A0F9BFR7"/>
<gene>
    <name evidence="2" type="ORF">LCGC14_2795110</name>
</gene>
<dbReference type="InterPro" id="IPR007421">
    <property type="entry name" value="Schlafen_AlbA_2_dom"/>
</dbReference>
<comment type="caution">
    <text evidence="2">The sequence shown here is derived from an EMBL/GenBank/DDBJ whole genome shotgun (WGS) entry which is preliminary data.</text>
</comment>
<dbReference type="Gene3D" id="3.30.950.30">
    <property type="entry name" value="Schlafen, AAA domain"/>
    <property type="match status" value="1"/>
</dbReference>
<protein>
    <recommendedName>
        <fullName evidence="1">Schlafen AlbA-2 domain-containing protein</fullName>
    </recommendedName>
</protein>
<proteinExistence type="predicted"/>